<dbReference type="PANTHER" id="PTHR48077:SF3">
    <property type="entry name" value="TRYPTOPHAN SYNTHASE"/>
    <property type="match status" value="1"/>
</dbReference>
<evidence type="ECO:0000256" key="11">
    <source>
        <dbReference type="HAMAP-Rule" id="MF_00133"/>
    </source>
</evidence>
<keyword evidence="8 11" id="KW-0057">Aromatic amino acid biosynthesis</keyword>
<comment type="function">
    <text evidence="11">The beta subunit is responsible for the synthesis of L-tryptophan from indole and L-serine.</text>
</comment>
<comment type="similarity">
    <text evidence="3 11">Belongs to the TrpB family.</text>
</comment>
<dbReference type="CDD" id="cd06446">
    <property type="entry name" value="Trp-synth_B"/>
    <property type="match status" value="1"/>
</dbReference>
<proteinExistence type="inferred from homology"/>
<comment type="subunit">
    <text evidence="4 11">Tetramer of two alpha and two beta chains.</text>
</comment>
<evidence type="ECO:0000256" key="5">
    <source>
        <dbReference type="ARBA" id="ARBA00022605"/>
    </source>
</evidence>
<evidence type="ECO:0000256" key="2">
    <source>
        <dbReference type="ARBA" id="ARBA00004733"/>
    </source>
</evidence>
<evidence type="ECO:0000256" key="1">
    <source>
        <dbReference type="ARBA" id="ARBA00001933"/>
    </source>
</evidence>
<keyword evidence="6 11" id="KW-0822">Tryptophan biosynthesis</keyword>
<dbReference type="PROSITE" id="PS00168">
    <property type="entry name" value="TRP_SYNTHASE_BETA"/>
    <property type="match status" value="1"/>
</dbReference>
<keyword evidence="5 11" id="KW-0028">Amino-acid biosynthesis</keyword>
<dbReference type="NCBIfam" id="TIGR00263">
    <property type="entry name" value="trpB"/>
    <property type="match status" value="1"/>
</dbReference>
<dbReference type="InterPro" id="IPR036052">
    <property type="entry name" value="TrpB-like_PALP_sf"/>
</dbReference>
<feature type="domain" description="Tryptophan synthase beta chain-like PALP" evidence="12">
    <location>
        <begin position="58"/>
        <end position="382"/>
    </location>
</feature>
<dbReference type="RefSeq" id="WP_251776352.1">
    <property type="nucleotide sequence ID" value="NZ_JAMKFE010000001.1"/>
</dbReference>
<dbReference type="SUPFAM" id="SSF53686">
    <property type="entry name" value="Tryptophan synthase beta subunit-like PLP-dependent enzymes"/>
    <property type="match status" value="1"/>
</dbReference>
<keyword evidence="14" id="KW-1185">Reference proteome</keyword>
<comment type="caution">
    <text evidence="13">The sequence shown here is derived from an EMBL/GenBank/DDBJ whole genome shotgun (WGS) entry which is preliminary data.</text>
</comment>
<comment type="cofactor">
    <cofactor evidence="1 11">
        <name>pyridoxal 5'-phosphate</name>
        <dbReference type="ChEBI" id="CHEBI:597326"/>
    </cofactor>
</comment>
<keyword evidence="7 11" id="KW-0663">Pyridoxal phosphate</keyword>
<dbReference type="Proteomes" id="UP001165541">
    <property type="component" value="Unassembled WGS sequence"/>
</dbReference>
<evidence type="ECO:0000256" key="6">
    <source>
        <dbReference type="ARBA" id="ARBA00022822"/>
    </source>
</evidence>
<dbReference type="InterPro" id="IPR023026">
    <property type="entry name" value="Trp_synth_beta/beta-like"/>
</dbReference>
<evidence type="ECO:0000313" key="13">
    <source>
        <dbReference type="EMBL" id="MCM5678210.1"/>
    </source>
</evidence>
<name>A0ABT0YHL6_9BURK</name>
<dbReference type="InterPro" id="IPR001926">
    <property type="entry name" value="TrpB-like_PALP"/>
</dbReference>
<evidence type="ECO:0000256" key="10">
    <source>
        <dbReference type="ARBA" id="ARBA00049047"/>
    </source>
</evidence>
<dbReference type="Pfam" id="PF00291">
    <property type="entry name" value="PALP"/>
    <property type="match status" value="1"/>
</dbReference>
<dbReference type="InterPro" id="IPR006654">
    <property type="entry name" value="Trp_synth_beta"/>
</dbReference>
<dbReference type="Gene3D" id="3.40.50.1100">
    <property type="match status" value="2"/>
</dbReference>
<reference evidence="13" key="1">
    <citation type="submission" date="2022-05" db="EMBL/GenBank/DDBJ databases">
        <title>Schlegelella sp. nov., isolated from mangrove soil.</title>
        <authorList>
            <person name="Liu Y."/>
            <person name="Ge X."/>
            <person name="Liu W."/>
        </authorList>
    </citation>
    <scope>NUCLEOTIDE SEQUENCE</scope>
    <source>
        <strain evidence="13">S2-27</strain>
    </source>
</reference>
<accession>A0ABT0YHL6</accession>
<evidence type="ECO:0000313" key="14">
    <source>
        <dbReference type="Proteomes" id="UP001165541"/>
    </source>
</evidence>
<evidence type="ECO:0000256" key="4">
    <source>
        <dbReference type="ARBA" id="ARBA00011270"/>
    </source>
</evidence>
<keyword evidence="9 11" id="KW-0456">Lyase</keyword>
<dbReference type="HAMAP" id="MF_00133">
    <property type="entry name" value="Trp_synth_beta"/>
    <property type="match status" value="1"/>
</dbReference>
<organism evidence="13 14">
    <name type="scientific">Caldimonas mangrovi</name>
    <dbReference type="NCBI Taxonomy" id="2944811"/>
    <lineage>
        <taxon>Bacteria</taxon>
        <taxon>Pseudomonadati</taxon>
        <taxon>Pseudomonadota</taxon>
        <taxon>Betaproteobacteria</taxon>
        <taxon>Burkholderiales</taxon>
        <taxon>Sphaerotilaceae</taxon>
        <taxon>Caldimonas</taxon>
    </lineage>
</organism>
<gene>
    <name evidence="11 13" type="primary">trpB</name>
    <name evidence="13" type="ORF">M8A51_01535</name>
</gene>
<dbReference type="PIRSF" id="PIRSF001413">
    <property type="entry name" value="Trp_syn_beta"/>
    <property type="match status" value="1"/>
</dbReference>
<feature type="modified residue" description="N6-(pyridoxal phosphate)lysine" evidence="11">
    <location>
        <position position="92"/>
    </location>
</feature>
<evidence type="ECO:0000256" key="3">
    <source>
        <dbReference type="ARBA" id="ARBA00009982"/>
    </source>
</evidence>
<dbReference type="PANTHER" id="PTHR48077">
    <property type="entry name" value="TRYPTOPHAN SYNTHASE-RELATED"/>
    <property type="match status" value="1"/>
</dbReference>
<comment type="catalytic activity">
    <reaction evidence="10 11">
        <text>(1S,2R)-1-C-(indol-3-yl)glycerol 3-phosphate + L-serine = D-glyceraldehyde 3-phosphate + L-tryptophan + H2O</text>
        <dbReference type="Rhea" id="RHEA:10532"/>
        <dbReference type="ChEBI" id="CHEBI:15377"/>
        <dbReference type="ChEBI" id="CHEBI:33384"/>
        <dbReference type="ChEBI" id="CHEBI:57912"/>
        <dbReference type="ChEBI" id="CHEBI:58866"/>
        <dbReference type="ChEBI" id="CHEBI:59776"/>
        <dbReference type="EC" id="4.2.1.20"/>
    </reaction>
</comment>
<sequence>MIQYQQPDARGHFGPYGGSFVAETLVHALDELNAAYEKYRTDPAFVAEFRNELAHYVGRPSPVYHAARTSREMGGAQIFLKREDLNHTGAHKINNTIGQALLAKRMGKPRVIAETGAGQHGVATATICARYGLECVVYMGSEDVKRQSPNVYRMHLLGAKVVPVESGSKTLKDALNEALRDWVTHVENTFYIIGTVAGPHPYPMMVRDFQSVIGDECVKQMPEMTGRQPDAVVACVGGGSNAMGIFYPYIPYEETRLIGVEAAGQGLETGRHAASLSAGSPGVLHGNRTYLLQDDNGQIIETHSVSAGLDYPGVGPEHAHLKDIGRAEYVGITDDEALQAFHYLCRTEGIIPALESSHAVAHAMKLAKTMRPDQSILVCLSGRGDKDIGTVSTLTGTSLPDVQLPGATQ</sequence>
<evidence type="ECO:0000256" key="7">
    <source>
        <dbReference type="ARBA" id="ARBA00022898"/>
    </source>
</evidence>
<protein>
    <recommendedName>
        <fullName evidence="11">Tryptophan synthase beta chain</fullName>
        <ecNumber evidence="11">4.2.1.20</ecNumber>
    </recommendedName>
</protein>
<dbReference type="InterPro" id="IPR006653">
    <property type="entry name" value="Trp_synth_b_CS"/>
</dbReference>
<dbReference type="EMBL" id="JAMKFE010000001">
    <property type="protein sequence ID" value="MCM5678210.1"/>
    <property type="molecule type" value="Genomic_DNA"/>
</dbReference>
<dbReference type="GO" id="GO:0004834">
    <property type="term" value="F:tryptophan synthase activity"/>
    <property type="evidence" value="ECO:0007669"/>
    <property type="project" value="UniProtKB-EC"/>
</dbReference>
<evidence type="ECO:0000259" key="12">
    <source>
        <dbReference type="Pfam" id="PF00291"/>
    </source>
</evidence>
<comment type="pathway">
    <text evidence="2 11">Amino-acid biosynthesis; L-tryptophan biosynthesis; L-tryptophan from chorismate: step 5/5.</text>
</comment>
<evidence type="ECO:0000256" key="8">
    <source>
        <dbReference type="ARBA" id="ARBA00023141"/>
    </source>
</evidence>
<evidence type="ECO:0000256" key="9">
    <source>
        <dbReference type="ARBA" id="ARBA00023239"/>
    </source>
</evidence>
<dbReference type="EC" id="4.2.1.20" evidence="11"/>